<proteinExistence type="predicted"/>
<dbReference type="EMBL" id="CAXHTB010000007">
    <property type="protein sequence ID" value="CAL0309824.1"/>
    <property type="molecule type" value="Genomic_DNA"/>
</dbReference>
<comment type="caution">
    <text evidence="1">The sequence shown here is derived from an EMBL/GenBank/DDBJ whole genome shotgun (WGS) entry which is preliminary data.</text>
</comment>
<sequence length="62" mass="6792">MKPLPQFHYDCYIVITPPSTHHAASIATTTVDSPTIEALLIIGRNHYGPSIEFAVARVTEAK</sequence>
<accession>A0AAV1WL95</accession>
<evidence type="ECO:0000313" key="2">
    <source>
        <dbReference type="Proteomes" id="UP001497480"/>
    </source>
</evidence>
<keyword evidence="2" id="KW-1185">Reference proteome</keyword>
<dbReference type="AlphaFoldDB" id="A0AAV1WL95"/>
<gene>
    <name evidence="1" type="ORF">LLUT_LOCUS10884</name>
</gene>
<name>A0AAV1WL95_LUPLU</name>
<dbReference type="Proteomes" id="UP001497480">
    <property type="component" value="Unassembled WGS sequence"/>
</dbReference>
<protein>
    <submittedName>
        <fullName evidence="1">Uncharacterized protein</fullName>
    </submittedName>
</protein>
<reference evidence="1 2" key="1">
    <citation type="submission" date="2024-03" db="EMBL/GenBank/DDBJ databases">
        <authorList>
            <person name="Martinez-Hernandez J."/>
        </authorList>
    </citation>
    <scope>NUCLEOTIDE SEQUENCE [LARGE SCALE GENOMIC DNA]</scope>
</reference>
<organism evidence="1 2">
    <name type="scientific">Lupinus luteus</name>
    <name type="common">European yellow lupine</name>
    <dbReference type="NCBI Taxonomy" id="3873"/>
    <lineage>
        <taxon>Eukaryota</taxon>
        <taxon>Viridiplantae</taxon>
        <taxon>Streptophyta</taxon>
        <taxon>Embryophyta</taxon>
        <taxon>Tracheophyta</taxon>
        <taxon>Spermatophyta</taxon>
        <taxon>Magnoliopsida</taxon>
        <taxon>eudicotyledons</taxon>
        <taxon>Gunneridae</taxon>
        <taxon>Pentapetalae</taxon>
        <taxon>rosids</taxon>
        <taxon>fabids</taxon>
        <taxon>Fabales</taxon>
        <taxon>Fabaceae</taxon>
        <taxon>Papilionoideae</taxon>
        <taxon>50 kb inversion clade</taxon>
        <taxon>genistoids sensu lato</taxon>
        <taxon>core genistoids</taxon>
        <taxon>Genisteae</taxon>
        <taxon>Lupinus</taxon>
    </lineage>
</organism>
<evidence type="ECO:0000313" key="1">
    <source>
        <dbReference type="EMBL" id="CAL0309824.1"/>
    </source>
</evidence>